<proteinExistence type="predicted"/>
<dbReference type="AlphaFoldDB" id="A0A653KT00"/>
<name>A0A653KT00_AERVE</name>
<sequence>MLKKQTFEFLLYSLICFADPGFVNGAACVKMCALSRYQDESGYLTARNRAIYPAWMG</sequence>
<protein>
    <submittedName>
        <fullName evidence="1">Uncharacterized protein</fullName>
    </submittedName>
</protein>
<accession>A0A653KT00</accession>
<gene>
    <name evidence="1" type="ORF">AERO8C_120086</name>
</gene>
<organism evidence="1 2">
    <name type="scientific">Aeromonas veronii</name>
    <dbReference type="NCBI Taxonomy" id="654"/>
    <lineage>
        <taxon>Bacteria</taxon>
        <taxon>Pseudomonadati</taxon>
        <taxon>Pseudomonadota</taxon>
        <taxon>Gammaproteobacteria</taxon>
        <taxon>Aeromonadales</taxon>
        <taxon>Aeromonadaceae</taxon>
        <taxon>Aeromonas</taxon>
    </lineage>
</organism>
<evidence type="ECO:0000313" key="2">
    <source>
        <dbReference type="Proteomes" id="UP000439123"/>
    </source>
</evidence>
<evidence type="ECO:0000313" key="1">
    <source>
        <dbReference type="EMBL" id="VXA81551.1"/>
    </source>
</evidence>
<dbReference type="EMBL" id="CABWLC010000004">
    <property type="protein sequence ID" value="VXA81551.1"/>
    <property type="molecule type" value="Genomic_DNA"/>
</dbReference>
<reference evidence="1 2" key="1">
    <citation type="submission" date="2019-10" db="EMBL/GenBank/DDBJ databases">
        <authorList>
            <person name="Karimi E."/>
        </authorList>
    </citation>
    <scope>NUCLEOTIDE SEQUENCE [LARGE SCALE GENOMIC DNA]</scope>
    <source>
        <strain evidence="1">Aeromonas sp. 8C</strain>
    </source>
</reference>
<dbReference type="Proteomes" id="UP000439123">
    <property type="component" value="Unassembled WGS sequence"/>
</dbReference>